<feature type="region of interest" description="Disordered" evidence="1">
    <location>
        <begin position="162"/>
        <end position="186"/>
    </location>
</feature>
<dbReference type="AlphaFoldDB" id="A0A4D6MAX9"/>
<accession>A0A4D6MAX9</accession>
<keyword evidence="3" id="KW-1185">Reference proteome</keyword>
<name>A0A4D6MAX9_VIGUN</name>
<reference evidence="2 3" key="1">
    <citation type="submission" date="2019-04" db="EMBL/GenBank/DDBJ databases">
        <title>An improved genome assembly and genetic linkage map for asparagus bean, Vigna unguiculata ssp. sesquipedialis.</title>
        <authorList>
            <person name="Xia Q."/>
            <person name="Zhang R."/>
            <person name="Dong Y."/>
        </authorList>
    </citation>
    <scope>NUCLEOTIDE SEQUENCE [LARGE SCALE GENOMIC DNA]</scope>
    <source>
        <tissue evidence="2">Leaf</tissue>
    </source>
</reference>
<evidence type="ECO:0000313" key="2">
    <source>
        <dbReference type="EMBL" id="QCD96964.1"/>
    </source>
</evidence>
<proteinExistence type="predicted"/>
<gene>
    <name evidence="2" type="ORF">DEO72_LG6g1674</name>
</gene>
<feature type="compositionally biased region" description="Basic and acidic residues" evidence="1">
    <location>
        <begin position="168"/>
        <end position="179"/>
    </location>
</feature>
<protein>
    <submittedName>
        <fullName evidence="2">Uncharacterized protein</fullName>
    </submittedName>
</protein>
<sequence>MFKELPQSIGPKAGHRVLKTSKPILTLSFCQLFIKTTPFPSLRIAAASSVRVWSLLFVKLAQLCFYSTIFRLTNMLLELLCSTVCVSRSFASLFLGKEARWRKTGILAQASGSRLSESIRNPPRCLRELPLRQRAPVLSKKSSCSSEEVLPKRESVKVPLFPGWSSRLGEKSSPERENFSRLSEGF</sequence>
<evidence type="ECO:0000256" key="1">
    <source>
        <dbReference type="SAM" id="MobiDB-lite"/>
    </source>
</evidence>
<dbReference type="EMBL" id="CP039350">
    <property type="protein sequence ID" value="QCD96964.1"/>
    <property type="molecule type" value="Genomic_DNA"/>
</dbReference>
<evidence type="ECO:0000313" key="3">
    <source>
        <dbReference type="Proteomes" id="UP000501690"/>
    </source>
</evidence>
<dbReference type="Proteomes" id="UP000501690">
    <property type="component" value="Linkage Group LG6"/>
</dbReference>
<organism evidence="2 3">
    <name type="scientific">Vigna unguiculata</name>
    <name type="common">Cowpea</name>
    <dbReference type="NCBI Taxonomy" id="3917"/>
    <lineage>
        <taxon>Eukaryota</taxon>
        <taxon>Viridiplantae</taxon>
        <taxon>Streptophyta</taxon>
        <taxon>Embryophyta</taxon>
        <taxon>Tracheophyta</taxon>
        <taxon>Spermatophyta</taxon>
        <taxon>Magnoliopsida</taxon>
        <taxon>eudicotyledons</taxon>
        <taxon>Gunneridae</taxon>
        <taxon>Pentapetalae</taxon>
        <taxon>rosids</taxon>
        <taxon>fabids</taxon>
        <taxon>Fabales</taxon>
        <taxon>Fabaceae</taxon>
        <taxon>Papilionoideae</taxon>
        <taxon>50 kb inversion clade</taxon>
        <taxon>NPAAA clade</taxon>
        <taxon>indigoferoid/millettioid clade</taxon>
        <taxon>Phaseoleae</taxon>
        <taxon>Vigna</taxon>
    </lineage>
</organism>